<dbReference type="EMBL" id="MEYT01000031">
    <property type="protein sequence ID" value="OGD38712.1"/>
    <property type="molecule type" value="Genomic_DNA"/>
</dbReference>
<accession>A0A1F5C7A4</accession>
<evidence type="ECO:0000313" key="1">
    <source>
        <dbReference type="EMBL" id="OGD38712.1"/>
    </source>
</evidence>
<dbReference type="Proteomes" id="UP000178969">
    <property type="component" value="Unassembled WGS sequence"/>
</dbReference>
<sequence>MVSKTFSGEIPFSSEIWAKADVNCFKSIIILNFLIISIIKGRFPTTLTLQTQHSNNNAFQIKSQGNEVELREF</sequence>
<organism evidence="1 2">
    <name type="scientific">Candidatus Azambacteria bacterium RIFCSPLOWO2_01_FULL_46_26</name>
    <dbReference type="NCBI Taxonomy" id="1797299"/>
    <lineage>
        <taxon>Bacteria</taxon>
        <taxon>Candidatus Azamiibacteriota</taxon>
    </lineage>
</organism>
<evidence type="ECO:0000313" key="2">
    <source>
        <dbReference type="Proteomes" id="UP000178969"/>
    </source>
</evidence>
<proteinExistence type="predicted"/>
<comment type="caution">
    <text evidence="1">The sequence shown here is derived from an EMBL/GenBank/DDBJ whole genome shotgun (WGS) entry which is preliminary data.</text>
</comment>
<gene>
    <name evidence="1" type="ORF">A3A25_01670</name>
</gene>
<name>A0A1F5C7A4_9BACT</name>
<dbReference type="STRING" id="1797299.A3A25_01670"/>
<protein>
    <submittedName>
        <fullName evidence="1">Uncharacterized protein</fullName>
    </submittedName>
</protein>
<dbReference type="AlphaFoldDB" id="A0A1F5C7A4"/>
<reference evidence="1 2" key="1">
    <citation type="journal article" date="2016" name="Nat. Commun.">
        <title>Thousands of microbial genomes shed light on interconnected biogeochemical processes in an aquifer system.</title>
        <authorList>
            <person name="Anantharaman K."/>
            <person name="Brown C.T."/>
            <person name="Hug L.A."/>
            <person name="Sharon I."/>
            <person name="Castelle C.J."/>
            <person name="Probst A.J."/>
            <person name="Thomas B.C."/>
            <person name="Singh A."/>
            <person name="Wilkins M.J."/>
            <person name="Karaoz U."/>
            <person name="Brodie E.L."/>
            <person name="Williams K.H."/>
            <person name="Hubbard S.S."/>
            <person name="Banfield J.F."/>
        </authorList>
    </citation>
    <scope>NUCLEOTIDE SEQUENCE [LARGE SCALE GENOMIC DNA]</scope>
</reference>